<keyword evidence="1 4" id="KW-0732">Signal</keyword>
<evidence type="ECO:0000256" key="2">
    <source>
        <dbReference type="PIRNR" id="PIRNR002094"/>
    </source>
</evidence>
<organism evidence="5 6">
    <name type="scientific">Crenobacter intestini</name>
    <dbReference type="NCBI Taxonomy" id="2563443"/>
    <lineage>
        <taxon>Bacteria</taxon>
        <taxon>Pseudomonadati</taxon>
        <taxon>Pseudomonadota</taxon>
        <taxon>Betaproteobacteria</taxon>
        <taxon>Neisseriales</taxon>
        <taxon>Neisseriaceae</taxon>
        <taxon>Crenobacter</taxon>
    </lineage>
</organism>
<evidence type="ECO:0000313" key="5">
    <source>
        <dbReference type="EMBL" id="TIC83168.1"/>
    </source>
</evidence>
<evidence type="ECO:0000256" key="4">
    <source>
        <dbReference type="SAM" id="SignalP"/>
    </source>
</evidence>
<dbReference type="Gene3D" id="3.30.910.20">
    <property type="entry name" value="Skp domain"/>
    <property type="match status" value="1"/>
</dbReference>
<keyword evidence="6" id="KW-1185">Reference proteome</keyword>
<dbReference type="OrthoDB" id="5294628at2"/>
<dbReference type="PIRSF" id="PIRSF002094">
    <property type="entry name" value="OMP26_Skp"/>
    <property type="match status" value="1"/>
</dbReference>
<dbReference type="PANTHER" id="PTHR35089:SF1">
    <property type="entry name" value="CHAPERONE PROTEIN SKP"/>
    <property type="match status" value="1"/>
</dbReference>
<dbReference type="GO" id="GO:0051082">
    <property type="term" value="F:unfolded protein binding"/>
    <property type="evidence" value="ECO:0007669"/>
    <property type="project" value="InterPro"/>
</dbReference>
<dbReference type="SUPFAM" id="SSF111384">
    <property type="entry name" value="OmpH-like"/>
    <property type="match status" value="1"/>
</dbReference>
<comment type="similarity">
    <text evidence="2">Belongs to the skp family.</text>
</comment>
<dbReference type="Proteomes" id="UP000308891">
    <property type="component" value="Unassembled WGS sequence"/>
</dbReference>
<comment type="caution">
    <text evidence="5">The sequence shown here is derived from an EMBL/GenBank/DDBJ whole genome shotgun (WGS) entry which is preliminary data.</text>
</comment>
<evidence type="ECO:0000256" key="3">
    <source>
        <dbReference type="SAM" id="Coils"/>
    </source>
</evidence>
<dbReference type="InterPro" id="IPR024930">
    <property type="entry name" value="Skp_dom_sf"/>
</dbReference>
<reference evidence="5 6" key="1">
    <citation type="submission" date="2019-04" db="EMBL/GenBank/DDBJ databases">
        <title>Crenobacter sp. nov.</title>
        <authorList>
            <person name="Shi S."/>
        </authorList>
    </citation>
    <scope>NUCLEOTIDE SEQUENCE [LARGE SCALE GENOMIC DNA]</scope>
    <source>
        <strain evidence="5 6">GY 70310</strain>
    </source>
</reference>
<dbReference type="InterPro" id="IPR005632">
    <property type="entry name" value="Chaperone_Skp"/>
</dbReference>
<dbReference type="AlphaFoldDB" id="A0A4T0UW46"/>
<keyword evidence="3" id="KW-0175">Coiled coil</keyword>
<protein>
    <submittedName>
        <fullName evidence="5">OmpH family outer membrane protein</fullName>
    </submittedName>
</protein>
<sequence length="160" mass="18564">MKKHVLLLVAALGAAMPALAAEFKFGYVKIERIYSESAPALAAQKKLEREFAPRETELKRMAERAKALQAQLGKKIDDAARRAQERELSALEREYQAKLREFRDDLNQRRNEEFASVQERANRIVRLIAEREQYDLILQDAVYVNPKLDITPRVLKELER</sequence>
<feature type="coiled-coil region" evidence="3">
    <location>
        <begin position="81"/>
        <end position="112"/>
    </location>
</feature>
<evidence type="ECO:0000313" key="6">
    <source>
        <dbReference type="Proteomes" id="UP000308891"/>
    </source>
</evidence>
<gene>
    <name evidence="5" type="ORF">E5K04_08740</name>
</gene>
<dbReference type="GO" id="GO:0050821">
    <property type="term" value="P:protein stabilization"/>
    <property type="evidence" value="ECO:0007669"/>
    <property type="project" value="TreeGrafter"/>
</dbReference>
<dbReference type="EMBL" id="STGJ01000008">
    <property type="protein sequence ID" value="TIC83168.1"/>
    <property type="molecule type" value="Genomic_DNA"/>
</dbReference>
<dbReference type="Pfam" id="PF03938">
    <property type="entry name" value="OmpH"/>
    <property type="match status" value="1"/>
</dbReference>
<evidence type="ECO:0000256" key="1">
    <source>
        <dbReference type="ARBA" id="ARBA00022729"/>
    </source>
</evidence>
<dbReference type="RefSeq" id="WP_136553080.1">
    <property type="nucleotide sequence ID" value="NZ_STGJ01000008.1"/>
</dbReference>
<feature type="signal peptide" evidence="4">
    <location>
        <begin position="1"/>
        <end position="20"/>
    </location>
</feature>
<dbReference type="PANTHER" id="PTHR35089">
    <property type="entry name" value="CHAPERONE PROTEIN SKP"/>
    <property type="match status" value="1"/>
</dbReference>
<accession>A0A4T0UW46</accession>
<dbReference type="SMART" id="SM00935">
    <property type="entry name" value="OmpH"/>
    <property type="match status" value="1"/>
</dbReference>
<dbReference type="GO" id="GO:0005829">
    <property type="term" value="C:cytosol"/>
    <property type="evidence" value="ECO:0007669"/>
    <property type="project" value="TreeGrafter"/>
</dbReference>
<feature type="chain" id="PRO_5020538743" evidence="4">
    <location>
        <begin position="21"/>
        <end position="160"/>
    </location>
</feature>
<name>A0A4T0UW46_9NEIS</name>
<proteinExistence type="inferred from homology"/>